<organism evidence="2">
    <name type="scientific">viral metagenome</name>
    <dbReference type="NCBI Taxonomy" id="1070528"/>
    <lineage>
        <taxon>unclassified sequences</taxon>
        <taxon>metagenomes</taxon>
        <taxon>organismal metagenomes</taxon>
    </lineage>
</organism>
<accession>A0A6M3JTR8</accession>
<gene>
    <name evidence="2" type="ORF">MM415A02365_0004</name>
    <name evidence="1" type="ORF">MM415B01152_0021</name>
</gene>
<dbReference type="EMBL" id="MT142027">
    <property type="protein sequence ID" value="QJA73433.1"/>
    <property type="molecule type" value="Genomic_DNA"/>
</dbReference>
<sequence>MKGYVYLVVDGYDGEILGASLSKETATELAYKRLKEDVEYDEEWDELDDSCCYQVEVCPIGCLTGTEVVVSSDELEERCLEEFRAARVVQKKDYWELN</sequence>
<name>A0A6M3JTR8_9ZZZZ</name>
<dbReference type="EMBL" id="MT141401">
    <property type="protein sequence ID" value="QJA60241.1"/>
    <property type="molecule type" value="Genomic_DNA"/>
</dbReference>
<evidence type="ECO:0000313" key="1">
    <source>
        <dbReference type="EMBL" id="QJA60241.1"/>
    </source>
</evidence>
<reference evidence="2" key="1">
    <citation type="submission" date="2020-03" db="EMBL/GenBank/DDBJ databases">
        <title>The deep terrestrial virosphere.</title>
        <authorList>
            <person name="Holmfeldt K."/>
            <person name="Nilsson E."/>
            <person name="Simone D."/>
            <person name="Lopez-Fernandez M."/>
            <person name="Wu X."/>
            <person name="de Brujin I."/>
            <person name="Lundin D."/>
            <person name="Andersson A."/>
            <person name="Bertilsson S."/>
            <person name="Dopson M."/>
        </authorList>
    </citation>
    <scope>NUCLEOTIDE SEQUENCE</scope>
    <source>
        <strain evidence="2">MM415A02365</strain>
        <strain evidence="1">MM415B01152</strain>
    </source>
</reference>
<protein>
    <submittedName>
        <fullName evidence="2">Uncharacterized protein</fullName>
    </submittedName>
</protein>
<dbReference type="AlphaFoldDB" id="A0A6M3JTR8"/>
<evidence type="ECO:0000313" key="2">
    <source>
        <dbReference type="EMBL" id="QJA73433.1"/>
    </source>
</evidence>
<proteinExistence type="predicted"/>